<keyword evidence="1" id="KW-0812">Transmembrane</keyword>
<evidence type="ECO:0000313" key="2">
    <source>
        <dbReference type="EMBL" id="KAE9587311.1"/>
    </source>
</evidence>
<gene>
    <name evidence="2" type="ORF">Lalb_Chr23g0272311</name>
</gene>
<dbReference type="OrthoDB" id="1749329at2759"/>
<proteinExistence type="predicted"/>
<sequence>MEALINEEHEWFQNRFVVLRKWEPMDVPLERYSWLRCYGILLHAWEENLFKNIASLFGSFLGLDHWTRFNKRLEFSRIFVAIPPLVTVDNVVRLLINKTPFDIKVIEERGIGWDQHKKASSRSSSVDTVSSSTGCSWLEEVLENADVDWNAVEGEDEVLLDADSVGVESSLGDGVDVLGGNSGGAPPIQTTVDPPVVTSLLSAPCLGRHRIVYIYVCMCIHVLIYMCDYIFIDIRMLYV</sequence>
<dbReference type="PANTHER" id="PTHR34427:SF5">
    <property type="entry name" value="DUF4283 DOMAIN-CONTAINING PROTEIN"/>
    <property type="match status" value="1"/>
</dbReference>
<accession>A0A6A4NEZ0</accession>
<keyword evidence="3" id="KW-1185">Reference proteome</keyword>
<dbReference type="AlphaFoldDB" id="A0A6A4NEZ0"/>
<evidence type="ECO:0000256" key="1">
    <source>
        <dbReference type="SAM" id="Phobius"/>
    </source>
</evidence>
<keyword evidence="1" id="KW-0472">Membrane</keyword>
<evidence type="ECO:0000313" key="3">
    <source>
        <dbReference type="Proteomes" id="UP000447434"/>
    </source>
</evidence>
<name>A0A6A4NEZ0_LUPAL</name>
<reference evidence="3" key="1">
    <citation type="journal article" date="2020" name="Nat. Commun.">
        <title>Genome sequence of the cluster root forming white lupin.</title>
        <authorList>
            <person name="Hufnagel B."/>
            <person name="Marques A."/>
            <person name="Soriano A."/>
            <person name="Marques L."/>
            <person name="Divol F."/>
            <person name="Doumas P."/>
            <person name="Sallet E."/>
            <person name="Mancinotti D."/>
            <person name="Carrere S."/>
            <person name="Marande W."/>
            <person name="Arribat S."/>
            <person name="Keller J."/>
            <person name="Huneau C."/>
            <person name="Blein T."/>
            <person name="Aime D."/>
            <person name="Laguerre M."/>
            <person name="Taylor J."/>
            <person name="Schubert V."/>
            <person name="Nelson M."/>
            <person name="Geu-Flores F."/>
            <person name="Crespi M."/>
            <person name="Gallardo-Guerrero K."/>
            <person name="Delaux P.-M."/>
            <person name="Salse J."/>
            <person name="Berges H."/>
            <person name="Guyot R."/>
            <person name="Gouzy J."/>
            <person name="Peret B."/>
        </authorList>
    </citation>
    <scope>NUCLEOTIDE SEQUENCE [LARGE SCALE GENOMIC DNA]</scope>
    <source>
        <strain evidence="3">cv. Amiga</strain>
    </source>
</reference>
<feature type="transmembrane region" description="Helical" evidence="1">
    <location>
        <begin position="212"/>
        <end position="232"/>
    </location>
</feature>
<dbReference type="PANTHER" id="PTHR34427">
    <property type="entry name" value="DUF4283 DOMAIN PROTEIN"/>
    <property type="match status" value="1"/>
</dbReference>
<comment type="caution">
    <text evidence="2">The sequence shown here is derived from an EMBL/GenBank/DDBJ whole genome shotgun (WGS) entry which is preliminary data.</text>
</comment>
<protein>
    <submittedName>
        <fullName evidence="2">Uncharacterized protein</fullName>
    </submittedName>
</protein>
<dbReference type="EMBL" id="WOCE01000023">
    <property type="protein sequence ID" value="KAE9587311.1"/>
    <property type="molecule type" value="Genomic_DNA"/>
</dbReference>
<keyword evidence="1" id="KW-1133">Transmembrane helix</keyword>
<organism evidence="2 3">
    <name type="scientific">Lupinus albus</name>
    <name type="common">White lupine</name>
    <name type="synonym">Lupinus termis</name>
    <dbReference type="NCBI Taxonomy" id="3870"/>
    <lineage>
        <taxon>Eukaryota</taxon>
        <taxon>Viridiplantae</taxon>
        <taxon>Streptophyta</taxon>
        <taxon>Embryophyta</taxon>
        <taxon>Tracheophyta</taxon>
        <taxon>Spermatophyta</taxon>
        <taxon>Magnoliopsida</taxon>
        <taxon>eudicotyledons</taxon>
        <taxon>Gunneridae</taxon>
        <taxon>Pentapetalae</taxon>
        <taxon>rosids</taxon>
        <taxon>fabids</taxon>
        <taxon>Fabales</taxon>
        <taxon>Fabaceae</taxon>
        <taxon>Papilionoideae</taxon>
        <taxon>50 kb inversion clade</taxon>
        <taxon>genistoids sensu lato</taxon>
        <taxon>core genistoids</taxon>
        <taxon>Genisteae</taxon>
        <taxon>Lupinus</taxon>
    </lineage>
</organism>
<dbReference type="Proteomes" id="UP000447434">
    <property type="component" value="Chromosome 23"/>
</dbReference>